<dbReference type="InterPro" id="IPR011330">
    <property type="entry name" value="Glyco_hydro/deAcase_b/a-brl"/>
</dbReference>
<keyword evidence="4" id="KW-1185">Reference proteome</keyword>
<sequence>MFKVIVFFMNLMRFSKKLLCLVFCLFFLQSSAFSGNLINFPWQQNFTFLLPSGSVSYPGKQLTAQPDLVAFKESSMVLETSPETVVIEIGLSNVTSTPTAAYANLKYNKAGVFNFEMDDNSGKAVDVFRVLNGGTASNGVTYPGKFFTDGCGNKINYRGAVALNFLNNYNQDQVVNNAAGKKINQEGLNLLVGNNWTLENHGYAHSAGNTLIDGDIAKNIHENTKVFYSKMAAAGLPYRIRVAVTPTNDEGYQPTAKQLGYIGLTTQTRRDDASLFSGYAALSPDWTQMLYTHRSFNDKWDQTTTNSFKEKIDRLLLLNATTATPQMFRLGTHGPDLPKWAELMDYLQTASKDRVWVPSLQELIEYFEVKRLLVRTSTYDATAKKLIITLNYSKIPEHNRFRDVSLLIKGANVTSVSVKSGSLDKVSFNSSTGLINLYKVKKTFANPALDVLPPKIVSATLTGSNKVRVVFDRSVSLTKTGFSIKSGGVEVPVSEVIGQGTVWDLKVLSTYTSSSVLSLYYRMQRGAAVDASNSTFKVGSYIGKKIVNKIGAVSTSGMQSLELDSFETDSLVASEHSLQAYPNPTTGNVYIIPAALSGQGAITVYNSNGKIVLQQKVQVEKGQPLLLNLDEQASGFYTLRLETSTGAQVSRIVKL</sequence>
<evidence type="ECO:0000256" key="1">
    <source>
        <dbReference type="SAM" id="SignalP"/>
    </source>
</evidence>
<feature type="chain" id="PRO_5017986257" evidence="1">
    <location>
        <begin position="35"/>
        <end position="655"/>
    </location>
</feature>
<accession>A0A3M9MUC0</accession>
<evidence type="ECO:0000313" key="3">
    <source>
        <dbReference type="EMBL" id="RNI28795.1"/>
    </source>
</evidence>
<dbReference type="GO" id="GO:0005975">
    <property type="term" value="P:carbohydrate metabolic process"/>
    <property type="evidence" value="ECO:0007669"/>
    <property type="project" value="InterPro"/>
</dbReference>
<evidence type="ECO:0000259" key="2">
    <source>
        <dbReference type="Pfam" id="PF18962"/>
    </source>
</evidence>
<dbReference type="AlphaFoldDB" id="A0A3M9MUC0"/>
<comment type="caution">
    <text evidence="3">The sequence shown here is derived from an EMBL/GenBank/DDBJ whole genome shotgun (WGS) entry which is preliminary data.</text>
</comment>
<dbReference type="SUPFAM" id="SSF88713">
    <property type="entry name" value="Glycoside hydrolase/deacetylase"/>
    <property type="match status" value="1"/>
</dbReference>
<dbReference type="NCBIfam" id="TIGR04183">
    <property type="entry name" value="Por_Secre_tail"/>
    <property type="match status" value="1"/>
</dbReference>
<reference evidence="3 4" key="1">
    <citation type="submission" date="2018-11" db="EMBL/GenBank/DDBJ databases">
        <title>Rufibacter latericius sp. nov., isolated from water in Baiyang Lake.</title>
        <authorList>
            <person name="Yang Y."/>
        </authorList>
    </citation>
    <scope>NUCLEOTIDE SEQUENCE [LARGE SCALE GENOMIC DNA]</scope>
    <source>
        <strain evidence="3 4">R-22-1c-1</strain>
    </source>
</reference>
<organism evidence="3 4">
    <name type="scientific">Rufibacter latericius</name>
    <dbReference type="NCBI Taxonomy" id="2487040"/>
    <lineage>
        <taxon>Bacteria</taxon>
        <taxon>Pseudomonadati</taxon>
        <taxon>Bacteroidota</taxon>
        <taxon>Cytophagia</taxon>
        <taxon>Cytophagales</taxon>
        <taxon>Hymenobacteraceae</taxon>
        <taxon>Rufibacter</taxon>
    </lineage>
</organism>
<keyword evidence="1" id="KW-0732">Signal</keyword>
<gene>
    <name evidence="3" type="ORF">EFB08_09210</name>
</gene>
<name>A0A3M9MUC0_9BACT</name>
<dbReference type="OrthoDB" id="892033at2"/>
<feature type="signal peptide" evidence="1">
    <location>
        <begin position="1"/>
        <end position="34"/>
    </location>
</feature>
<dbReference type="Pfam" id="PF18962">
    <property type="entry name" value="Por_Secre_tail"/>
    <property type="match status" value="1"/>
</dbReference>
<dbReference type="InterPro" id="IPR026444">
    <property type="entry name" value="Secre_tail"/>
</dbReference>
<proteinExistence type="predicted"/>
<evidence type="ECO:0000313" key="4">
    <source>
        <dbReference type="Proteomes" id="UP000272117"/>
    </source>
</evidence>
<dbReference type="Proteomes" id="UP000272117">
    <property type="component" value="Unassembled WGS sequence"/>
</dbReference>
<dbReference type="EMBL" id="RJJD01000004">
    <property type="protein sequence ID" value="RNI28795.1"/>
    <property type="molecule type" value="Genomic_DNA"/>
</dbReference>
<feature type="domain" description="Secretion system C-terminal sorting" evidence="2">
    <location>
        <begin position="581"/>
        <end position="653"/>
    </location>
</feature>
<protein>
    <submittedName>
        <fullName evidence="3">T9SS C-terminal target domain-containing protein</fullName>
    </submittedName>
</protein>
<dbReference type="RefSeq" id="WP_125077692.1">
    <property type="nucleotide sequence ID" value="NZ_RJJD01000004.1"/>
</dbReference>